<name>A0AA95GIK8_9GAMM</name>
<evidence type="ECO:0000313" key="2">
    <source>
        <dbReference type="Proteomes" id="UP001177597"/>
    </source>
</evidence>
<gene>
    <name evidence="1" type="ORF">QE207_15490</name>
</gene>
<dbReference type="Proteomes" id="UP001177597">
    <property type="component" value="Chromosome"/>
</dbReference>
<evidence type="ECO:0000313" key="1">
    <source>
        <dbReference type="EMBL" id="WGL95051.1"/>
    </source>
</evidence>
<dbReference type="EMBL" id="CP123498">
    <property type="protein sequence ID" value="WGL95051.1"/>
    <property type="molecule type" value="Genomic_DNA"/>
</dbReference>
<evidence type="ECO:0008006" key="3">
    <source>
        <dbReference type="Google" id="ProtNLM"/>
    </source>
</evidence>
<proteinExistence type="predicted"/>
<sequence>MSIFTLFFCGTGSNRNDSTPNAVIEDKDKNGAWIFHAGELISTLAKNMIEQEFYSWIIVDGPGSGNLQEQEKWVKPGNHHNIMGQLLGKGWENNVAHALAVLKADPSFFAQQPGYIAQKKQFQIRTTNSQPIEVVNLVGWSRGGVTCHMMANAMAKDPKLSHIKVNIFAIDPVPGLFQFAKHRTKIKSNVHDYYVVYARHEASLGFTPVMANNLDVSGKIAFYAMPGRHATVVGNASETGDNIYNRPTDFTEVGKIVRCLVEKQLTSWGVKLNHTLSLTDEVMLQYYDIMLADLPKYQLMSKYVYTVRDYFSAERKVGNESQNKKWSQLSMLASPHFSGKDIFINQHHMNLFINYQSRMRLNEADMAKKFPTTCQLITELPTYF</sequence>
<organism evidence="1 2">
    <name type="scientific">Arsenophonus nasoniae</name>
    <name type="common">son-killer infecting Nasonia vitripennis</name>
    <dbReference type="NCBI Taxonomy" id="638"/>
    <lineage>
        <taxon>Bacteria</taxon>
        <taxon>Pseudomonadati</taxon>
        <taxon>Pseudomonadota</taxon>
        <taxon>Gammaproteobacteria</taxon>
        <taxon>Enterobacterales</taxon>
        <taxon>Morganellaceae</taxon>
        <taxon>Arsenophonus</taxon>
    </lineage>
</organism>
<accession>A0AA95GIK8</accession>
<reference evidence="1" key="1">
    <citation type="submission" date="2023-04" db="EMBL/GenBank/DDBJ databases">
        <title>Genome dynamics across the evolutionary transition to endosymbiosis.</title>
        <authorList>
            <person name="Siozios S."/>
            <person name="Nadal-Jimenez P."/>
            <person name="Azagi T."/>
            <person name="Sprong H."/>
            <person name="Frost C.L."/>
            <person name="Parratt S.R."/>
            <person name="Taylor G."/>
            <person name="Brettell L."/>
            <person name="Lew K.C."/>
            <person name="Croft L."/>
            <person name="King K.C."/>
            <person name="Brockhurst M.A."/>
            <person name="Hypsa V."/>
            <person name="Novakova E."/>
            <person name="Darby A.C."/>
            <person name="Hurst G.D.D."/>
        </authorList>
    </citation>
    <scope>NUCLEOTIDE SEQUENCE</scope>
    <source>
        <strain evidence="1">AIh</strain>
    </source>
</reference>
<dbReference type="AlphaFoldDB" id="A0AA95GIK8"/>
<dbReference type="RefSeq" id="WP_280629125.1">
    <property type="nucleotide sequence ID" value="NZ_CP123498.1"/>
</dbReference>
<protein>
    <recommendedName>
        <fullName evidence="3">DUF5621 domain-containing protein</fullName>
    </recommendedName>
</protein>